<keyword evidence="3" id="KW-0418">Kinase</keyword>
<dbReference type="InterPro" id="IPR008144">
    <property type="entry name" value="Guanylate_kin-like_dom"/>
</dbReference>
<dbReference type="Proteomes" id="UP000176377">
    <property type="component" value="Unassembled WGS sequence"/>
</dbReference>
<evidence type="ECO:0000256" key="3">
    <source>
        <dbReference type="ARBA" id="ARBA00022777"/>
    </source>
</evidence>
<protein>
    <recommendedName>
        <fullName evidence="4">Guanylate kinase-like domain-containing protein</fullName>
    </recommendedName>
</protein>
<name>A0A1F6D8D7_9BACT</name>
<dbReference type="EMBL" id="MFLA01000047">
    <property type="protein sequence ID" value="OGG57666.1"/>
    <property type="molecule type" value="Genomic_DNA"/>
</dbReference>
<dbReference type="PANTHER" id="PTHR23117">
    <property type="entry name" value="GUANYLATE KINASE-RELATED"/>
    <property type="match status" value="1"/>
</dbReference>
<sequence length="194" mass="22030">MQKQVVVIAGPAGSGKNSVIEGVTAHFRNCSRLVTATTRAPRSGEQHEVDYYFFSEPEFMDALAKGDILEHRDVKSLGTHYGVYKPDLEKRLARGDVVLCHLDIIGVRYLHEHYNSTSFFIMPESLEELENRIRARNQGMSNEEISKRMEIAAREIREDAPQCDYQIVNADNKLDAAVDQVIEILRKEGYTLES</sequence>
<dbReference type="InterPro" id="IPR027417">
    <property type="entry name" value="P-loop_NTPase"/>
</dbReference>
<dbReference type="PANTHER" id="PTHR23117:SF13">
    <property type="entry name" value="GUANYLATE KINASE"/>
    <property type="match status" value="1"/>
</dbReference>
<dbReference type="PROSITE" id="PS50052">
    <property type="entry name" value="GUANYLATE_KINASE_2"/>
    <property type="match status" value="1"/>
</dbReference>
<feature type="domain" description="Guanylate kinase-like" evidence="4">
    <location>
        <begin position="3"/>
        <end position="186"/>
    </location>
</feature>
<gene>
    <name evidence="5" type="ORF">A2765_06020</name>
</gene>
<dbReference type="Gene3D" id="3.40.50.300">
    <property type="entry name" value="P-loop containing nucleotide triphosphate hydrolases"/>
    <property type="match status" value="1"/>
</dbReference>
<accession>A0A1F6D8D7</accession>
<dbReference type="InterPro" id="IPR008145">
    <property type="entry name" value="GK/Ca_channel_bsu"/>
</dbReference>
<dbReference type="SUPFAM" id="SSF52540">
    <property type="entry name" value="P-loop containing nucleoside triphosphate hydrolases"/>
    <property type="match status" value="1"/>
</dbReference>
<comment type="similarity">
    <text evidence="1">Belongs to the guanylate kinase family.</text>
</comment>
<evidence type="ECO:0000256" key="1">
    <source>
        <dbReference type="ARBA" id="ARBA00005790"/>
    </source>
</evidence>
<dbReference type="Pfam" id="PF00625">
    <property type="entry name" value="Guanylate_kin"/>
    <property type="match status" value="1"/>
</dbReference>
<evidence type="ECO:0000259" key="4">
    <source>
        <dbReference type="PROSITE" id="PS50052"/>
    </source>
</evidence>
<reference evidence="5 6" key="1">
    <citation type="journal article" date="2016" name="Nat. Commun.">
        <title>Thousands of microbial genomes shed light on interconnected biogeochemical processes in an aquifer system.</title>
        <authorList>
            <person name="Anantharaman K."/>
            <person name="Brown C.T."/>
            <person name="Hug L.A."/>
            <person name="Sharon I."/>
            <person name="Castelle C.J."/>
            <person name="Probst A.J."/>
            <person name="Thomas B.C."/>
            <person name="Singh A."/>
            <person name="Wilkins M.J."/>
            <person name="Karaoz U."/>
            <person name="Brodie E.L."/>
            <person name="Williams K.H."/>
            <person name="Hubbard S.S."/>
            <person name="Banfield J.F."/>
        </authorList>
    </citation>
    <scope>NUCLEOTIDE SEQUENCE [LARGE SCALE GENOMIC DNA]</scope>
</reference>
<dbReference type="GO" id="GO:0004385">
    <property type="term" value="F:GMP kinase activity"/>
    <property type="evidence" value="ECO:0007669"/>
    <property type="project" value="TreeGrafter"/>
</dbReference>
<organism evidence="5 6">
    <name type="scientific">Candidatus Kaiserbacteria bacterium RIFCSPHIGHO2_01_FULL_56_24</name>
    <dbReference type="NCBI Taxonomy" id="1798487"/>
    <lineage>
        <taxon>Bacteria</taxon>
        <taxon>Candidatus Kaiseribacteriota</taxon>
    </lineage>
</organism>
<comment type="caution">
    <text evidence="5">The sequence shown here is derived from an EMBL/GenBank/DDBJ whole genome shotgun (WGS) entry which is preliminary data.</text>
</comment>
<evidence type="ECO:0000313" key="6">
    <source>
        <dbReference type="Proteomes" id="UP000176377"/>
    </source>
</evidence>
<dbReference type="Gene3D" id="3.30.63.10">
    <property type="entry name" value="Guanylate Kinase phosphate binding domain"/>
    <property type="match status" value="1"/>
</dbReference>
<proteinExistence type="inferred from homology"/>
<dbReference type="GO" id="GO:0005829">
    <property type="term" value="C:cytosol"/>
    <property type="evidence" value="ECO:0007669"/>
    <property type="project" value="TreeGrafter"/>
</dbReference>
<dbReference type="AlphaFoldDB" id="A0A1F6D8D7"/>
<evidence type="ECO:0000313" key="5">
    <source>
        <dbReference type="EMBL" id="OGG57666.1"/>
    </source>
</evidence>
<keyword evidence="2" id="KW-0808">Transferase</keyword>
<dbReference type="SMART" id="SM00072">
    <property type="entry name" value="GuKc"/>
    <property type="match status" value="1"/>
</dbReference>
<evidence type="ECO:0000256" key="2">
    <source>
        <dbReference type="ARBA" id="ARBA00022679"/>
    </source>
</evidence>